<proteinExistence type="predicted"/>
<reference evidence="2" key="1">
    <citation type="submission" date="2023-08" db="EMBL/GenBank/DDBJ databases">
        <authorList>
            <person name="Alioto T."/>
            <person name="Alioto T."/>
            <person name="Gomez Garrido J."/>
        </authorList>
    </citation>
    <scope>NUCLEOTIDE SEQUENCE</scope>
</reference>
<dbReference type="PANTHER" id="PTHR46481">
    <property type="entry name" value="ZINC FINGER BED DOMAIN-CONTAINING PROTEIN 4"/>
    <property type="match status" value="1"/>
</dbReference>
<dbReference type="SUPFAM" id="SSF53098">
    <property type="entry name" value="Ribonuclease H-like"/>
    <property type="match status" value="1"/>
</dbReference>
<keyword evidence="3" id="KW-1185">Reference proteome</keyword>
<dbReference type="EMBL" id="OY660871">
    <property type="protein sequence ID" value="CAJ1061224.1"/>
    <property type="molecule type" value="Genomic_DNA"/>
</dbReference>
<sequence length="215" mass="24493">MIAQELADDNSGGETGEGDIGDEGTGDGDTGDAMKKKKKKPKKLIIDVTTHWNSTLDMLERYLELREAIALTLLTDSIQKNAGNLDTLSNSDLQDVTDMVELLKPLKKATTVMMDEKKPTVSLTSPLKHGIEIKMQPSEEDTSTVARMKRDILTNLSSRYTEELEYLVEYTALDTRFLNLPHLDEVHRRDVFRRLKEKALQFNQVFIYSYNNLYF</sequence>
<protein>
    <submittedName>
        <fullName evidence="2">Zinc finger BED domain-containing protein 1</fullName>
    </submittedName>
</protein>
<organism evidence="2 3">
    <name type="scientific">Xyrichtys novacula</name>
    <name type="common">Pearly razorfish</name>
    <name type="synonym">Hemipteronotus novacula</name>
    <dbReference type="NCBI Taxonomy" id="13765"/>
    <lineage>
        <taxon>Eukaryota</taxon>
        <taxon>Metazoa</taxon>
        <taxon>Chordata</taxon>
        <taxon>Craniata</taxon>
        <taxon>Vertebrata</taxon>
        <taxon>Euteleostomi</taxon>
        <taxon>Actinopterygii</taxon>
        <taxon>Neopterygii</taxon>
        <taxon>Teleostei</taxon>
        <taxon>Neoteleostei</taxon>
        <taxon>Acanthomorphata</taxon>
        <taxon>Eupercaria</taxon>
        <taxon>Labriformes</taxon>
        <taxon>Labridae</taxon>
        <taxon>Xyrichtys</taxon>
    </lineage>
</organism>
<gene>
    <name evidence="2" type="ORF">XNOV1_A014133</name>
</gene>
<accession>A0AAV1FKU5</accession>
<dbReference type="AlphaFoldDB" id="A0AAV1FKU5"/>
<name>A0AAV1FKU5_XYRNO</name>
<feature type="region of interest" description="Disordered" evidence="1">
    <location>
        <begin position="1"/>
        <end position="36"/>
    </location>
</feature>
<evidence type="ECO:0000313" key="2">
    <source>
        <dbReference type="EMBL" id="CAJ1061224.1"/>
    </source>
</evidence>
<feature type="compositionally biased region" description="Acidic residues" evidence="1">
    <location>
        <begin position="16"/>
        <end position="30"/>
    </location>
</feature>
<dbReference type="Proteomes" id="UP001178508">
    <property type="component" value="Chromosome 8"/>
</dbReference>
<dbReference type="InterPro" id="IPR012337">
    <property type="entry name" value="RNaseH-like_sf"/>
</dbReference>
<evidence type="ECO:0000313" key="3">
    <source>
        <dbReference type="Proteomes" id="UP001178508"/>
    </source>
</evidence>
<dbReference type="PANTHER" id="PTHR46481:SF4">
    <property type="entry name" value="ZINC FINGER BED DOMAIN-CONTAINING PROTEIN 4"/>
    <property type="match status" value="1"/>
</dbReference>
<dbReference type="InterPro" id="IPR052035">
    <property type="entry name" value="ZnF_BED_domain_contain"/>
</dbReference>
<evidence type="ECO:0000256" key="1">
    <source>
        <dbReference type="SAM" id="MobiDB-lite"/>
    </source>
</evidence>